<name>A0A174G0T9_9FIRM</name>
<dbReference type="GO" id="GO:0003700">
    <property type="term" value="F:DNA-binding transcription factor activity"/>
    <property type="evidence" value="ECO:0007669"/>
    <property type="project" value="InterPro"/>
</dbReference>
<keyword evidence="2" id="KW-0238">DNA-binding</keyword>
<dbReference type="PANTHER" id="PTHR43280:SF28">
    <property type="entry name" value="HTH-TYPE TRANSCRIPTIONAL ACTIVATOR RHAS"/>
    <property type="match status" value="1"/>
</dbReference>
<dbReference type="InterPro" id="IPR011051">
    <property type="entry name" value="RmlC_Cupin_sf"/>
</dbReference>
<dbReference type="InterPro" id="IPR014710">
    <property type="entry name" value="RmlC-like_jellyroll"/>
</dbReference>
<dbReference type="SMART" id="SM00342">
    <property type="entry name" value="HTH_ARAC"/>
    <property type="match status" value="1"/>
</dbReference>
<keyword evidence="1" id="KW-0805">Transcription regulation</keyword>
<dbReference type="OrthoDB" id="9801308at2"/>
<accession>A0A174G0T9</accession>
<evidence type="ECO:0000259" key="4">
    <source>
        <dbReference type="PROSITE" id="PS01124"/>
    </source>
</evidence>
<dbReference type="AlphaFoldDB" id="A0A174G0T9"/>
<dbReference type="GO" id="GO:0008168">
    <property type="term" value="F:methyltransferase activity"/>
    <property type="evidence" value="ECO:0007669"/>
    <property type="project" value="UniProtKB-KW"/>
</dbReference>
<proteinExistence type="predicted"/>
<dbReference type="EC" id="2.1.1.-" evidence="5"/>
<dbReference type="InterPro" id="IPR020449">
    <property type="entry name" value="Tscrpt_reg_AraC-type_HTH"/>
</dbReference>
<dbReference type="GO" id="GO:0032259">
    <property type="term" value="P:methylation"/>
    <property type="evidence" value="ECO:0007669"/>
    <property type="project" value="UniProtKB-KW"/>
</dbReference>
<reference evidence="5 6" key="1">
    <citation type="submission" date="2015-09" db="EMBL/GenBank/DDBJ databases">
        <authorList>
            <consortium name="Pathogen Informatics"/>
        </authorList>
    </citation>
    <scope>NUCLEOTIDE SEQUENCE [LARGE SCALE GENOMIC DNA]</scope>
    <source>
        <strain evidence="5 6">2789STDY5834876</strain>
    </source>
</reference>
<dbReference type="PROSITE" id="PS00041">
    <property type="entry name" value="HTH_ARAC_FAMILY_1"/>
    <property type="match status" value="1"/>
</dbReference>
<dbReference type="EMBL" id="CYZU01000023">
    <property type="protein sequence ID" value="CUO56104.1"/>
    <property type="molecule type" value="Genomic_DNA"/>
</dbReference>
<dbReference type="Gene3D" id="2.60.120.10">
    <property type="entry name" value="Jelly Rolls"/>
    <property type="match status" value="1"/>
</dbReference>
<sequence length="278" mass="32124">MTEVQYSTASFLHSALKPSEQLVYMTSAAFGKNWAYTLHSHSFAEVFFVTSGEGVFYSNDAEIPIRKNSLVLINPGTPHTERSSGPEPLTYMIMGIDNLFFQFLDNRKFQFHIYALEEFEHTIMPVMNLMLEETKSRQQSSLQICQHYMSVFFLKIQRLIGDRLALYTADSFPPECAAVKDYIKLHFAEDITLDTLAEFSGFNKYYLSRIFSKTYGIAPINYLLERRILNSEELLKTTDFSISQISRLVGFSSANYFSQSFKRYTGMTPLSYRETHFI</sequence>
<dbReference type="Proteomes" id="UP000095544">
    <property type="component" value="Unassembled WGS sequence"/>
</dbReference>
<dbReference type="InterPro" id="IPR018060">
    <property type="entry name" value="HTH_AraC"/>
</dbReference>
<dbReference type="InterPro" id="IPR018062">
    <property type="entry name" value="HTH_AraC-typ_CS"/>
</dbReference>
<dbReference type="PRINTS" id="PR00032">
    <property type="entry name" value="HTHARAC"/>
</dbReference>
<evidence type="ECO:0000256" key="1">
    <source>
        <dbReference type="ARBA" id="ARBA00023015"/>
    </source>
</evidence>
<evidence type="ECO:0000256" key="2">
    <source>
        <dbReference type="ARBA" id="ARBA00023125"/>
    </source>
</evidence>
<evidence type="ECO:0000313" key="5">
    <source>
        <dbReference type="EMBL" id="CUO56104.1"/>
    </source>
</evidence>
<evidence type="ECO:0000313" key="6">
    <source>
        <dbReference type="Proteomes" id="UP000095544"/>
    </source>
</evidence>
<dbReference type="Gene3D" id="1.10.10.60">
    <property type="entry name" value="Homeodomain-like"/>
    <property type="match status" value="2"/>
</dbReference>
<protein>
    <submittedName>
        <fullName evidence="5">Methylphosphotriester-DNA--protein-cysteine S-methyltransferase</fullName>
        <ecNumber evidence="5">2.1.1.-</ecNumber>
    </submittedName>
</protein>
<evidence type="ECO:0000256" key="3">
    <source>
        <dbReference type="ARBA" id="ARBA00023163"/>
    </source>
</evidence>
<gene>
    <name evidence="5" type="primary">adaA_5</name>
    <name evidence="5" type="ORF">ERS852491_02579</name>
</gene>
<dbReference type="RefSeq" id="WP_050642218.1">
    <property type="nucleotide sequence ID" value="NZ_CABKUE010000009.1"/>
</dbReference>
<dbReference type="PROSITE" id="PS01124">
    <property type="entry name" value="HTH_ARAC_FAMILY_2"/>
    <property type="match status" value="1"/>
</dbReference>
<dbReference type="InterPro" id="IPR009057">
    <property type="entry name" value="Homeodomain-like_sf"/>
</dbReference>
<keyword evidence="5" id="KW-0808">Transferase</keyword>
<keyword evidence="3" id="KW-0804">Transcription</keyword>
<dbReference type="GO" id="GO:0043565">
    <property type="term" value="F:sequence-specific DNA binding"/>
    <property type="evidence" value="ECO:0007669"/>
    <property type="project" value="InterPro"/>
</dbReference>
<dbReference type="Pfam" id="PF02311">
    <property type="entry name" value="AraC_binding"/>
    <property type="match status" value="1"/>
</dbReference>
<dbReference type="InterPro" id="IPR003313">
    <property type="entry name" value="AraC-bd"/>
</dbReference>
<dbReference type="SUPFAM" id="SSF46689">
    <property type="entry name" value="Homeodomain-like"/>
    <property type="match status" value="1"/>
</dbReference>
<organism evidence="5 6">
    <name type="scientific">Faecalicatena contorta</name>
    <dbReference type="NCBI Taxonomy" id="39482"/>
    <lineage>
        <taxon>Bacteria</taxon>
        <taxon>Bacillati</taxon>
        <taxon>Bacillota</taxon>
        <taxon>Clostridia</taxon>
        <taxon>Lachnospirales</taxon>
        <taxon>Lachnospiraceae</taxon>
        <taxon>Faecalicatena</taxon>
    </lineage>
</organism>
<keyword evidence="5" id="KW-0489">Methyltransferase</keyword>
<dbReference type="Pfam" id="PF12833">
    <property type="entry name" value="HTH_18"/>
    <property type="match status" value="1"/>
</dbReference>
<dbReference type="PANTHER" id="PTHR43280">
    <property type="entry name" value="ARAC-FAMILY TRANSCRIPTIONAL REGULATOR"/>
    <property type="match status" value="1"/>
</dbReference>
<dbReference type="STRING" id="39482.ERS852491_02579"/>
<feature type="domain" description="HTH araC/xylS-type" evidence="4">
    <location>
        <begin position="177"/>
        <end position="275"/>
    </location>
</feature>
<dbReference type="SUPFAM" id="SSF51182">
    <property type="entry name" value="RmlC-like cupins"/>
    <property type="match status" value="1"/>
</dbReference>